<feature type="domain" description="RING-type" evidence="5">
    <location>
        <begin position="155"/>
        <end position="197"/>
    </location>
</feature>
<accession>Q18466</accession>
<dbReference type="PANTHER" id="PTHR21578:SF9">
    <property type="entry name" value="RING-TYPE DOMAIN-CONTAINING PROTEIN"/>
    <property type="match status" value="1"/>
</dbReference>
<dbReference type="EMBL" id="BX284602">
    <property type="protein sequence ID" value="CCD65822.1"/>
    <property type="molecule type" value="Genomic_DNA"/>
</dbReference>
<dbReference type="AGR" id="WB:WBGene00016413"/>
<dbReference type="GeneID" id="173893"/>
<evidence type="ECO:0000256" key="1">
    <source>
        <dbReference type="ARBA" id="ARBA00022771"/>
    </source>
</evidence>
<dbReference type="CDD" id="cd16619">
    <property type="entry name" value="mRING-HC-C4C4_TRIM37_C-VIII"/>
    <property type="match status" value="1"/>
</dbReference>
<evidence type="ECO:0000259" key="5">
    <source>
        <dbReference type="PROSITE" id="PS50089"/>
    </source>
</evidence>
<proteinExistence type="predicted"/>
<dbReference type="UCSC" id="C34F11.1">
    <property type="organism name" value="c. elegans"/>
</dbReference>
<keyword evidence="1 3" id="KW-0863">Zinc-finger</keyword>
<dbReference type="InterPro" id="IPR001841">
    <property type="entry name" value="Znf_RING"/>
</dbReference>
<dbReference type="SUPFAM" id="SSF57850">
    <property type="entry name" value="RING/U-box"/>
    <property type="match status" value="1"/>
</dbReference>
<gene>
    <name evidence="6 8" type="ORF">C34F11.1</name>
    <name evidence="6" type="ORF">CELE_C34F11.1</name>
</gene>
<evidence type="ECO:0000256" key="2">
    <source>
        <dbReference type="ARBA" id="ARBA00022833"/>
    </source>
</evidence>
<dbReference type="CTD" id="173893"/>
<name>Q18466_CAEEL</name>
<dbReference type="PaxDb" id="6239-C34F11.1"/>
<dbReference type="PIR" id="T15774">
    <property type="entry name" value="T15774"/>
</dbReference>
<dbReference type="SMR" id="Q18466"/>
<dbReference type="Gene3D" id="3.30.40.10">
    <property type="entry name" value="Zinc/RING finger domain, C3HC4 (zinc finger)"/>
    <property type="match status" value="1"/>
</dbReference>
<protein>
    <submittedName>
        <fullName evidence="6">RING-type domain-containing protein</fullName>
    </submittedName>
</protein>
<dbReference type="PROSITE" id="PS50089">
    <property type="entry name" value="ZF_RING_2"/>
    <property type="match status" value="1"/>
</dbReference>
<feature type="compositionally biased region" description="Polar residues" evidence="4">
    <location>
        <begin position="65"/>
        <end position="83"/>
    </location>
</feature>
<dbReference type="WormBase" id="C34F11.1">
    <property type="protein sequence ID" value="CE04162"/>
    <property type="gene ID" value="WBGene00016413"/>
</dbReference>
<evidence type="ECO:0000313" key="7">
    <source>
        <dbReference type="Proteomes" id="UP000001940"/>
    </source>
</evidence>
<dbReference type="STRING" id="6239.C34F11.1.1"/>
<evidence type="ECO:0000256" key="4">
    <source>
        <dbReference type="SAM" id="MobiDB-lite"/>
    </source>
</evidence>
<dbReference type="GO" id="GO:0008270">
    <property type="term" value="F:zinc ion binding"/>
    <property type="evidence" value="ECO:0007669"/>
    <property type="project" value="UniProtKB-KW"/>
</dbReference>
<dbReference type="OrthoDB" id="5877621at2759"/>
<dbReference type="RefSeq" id="NP_494977.1">
    <property type="nucleotide sequence ID" value="NM_062576.6"/>
</dbReference>
<evidence type="ECO:0000313" key="8">
    <source>
        <dbReference type="WormBase" id="C34F11.1"/>
    </source>
</evidence>
<dbReference type="InterPro" id="IPR013083">
    <property type="entry name" value="Znf_RING/FYVE/PHD"/>
</dbReference>
<dbReference type="PANTHER" id="PTHR21578">
    <property type="entry name" value="PROTEIN CBG03826"/>
    <property type="match status" value="1"/>
</dbReference>
<keyword evidence="2" id="KW-0862">Zinc</keyword>
<organism evidence="6 7">
    <name type="scientific">Caenorhabditis elegans</name>
    <dbReference type="NCBI Taxonomy" id="6239"/>
    <lineage>
        <taxon>Eukaryota</taxon>
        <taxon>Metazoa</taxon>
        <taxon>Ecdysozoa</taxon>
        <taxon>Nematoda</taxon>
        <taxon>Chromadorea</taxon>
        <taxon>Rhabditida</taxon>
        <taxon>Rhabditina</taxon>
        <taxon>Rhabditomorpha</taxon>
        <taxon>Rhabditoidea</taxon>
        <taxon>Rhabditidae</taxon>
        <taxon>Peloderinae</taxon>
        <taxon>Caenorhabditis</taxon>
    </lineage>
</organism>
<dbReference type="InParanoid" id="Q18466"/>
<dbReference type="AlphaFoldDB" id="Q18466"/>
<evidence type="ECO:0000313" key="6">
    <source>
        <dbReference type="EMBL" id="CCD65822.1"/>
    </source>
</evidence>
<dbReference type="Proteomes" id="UP000001940">
    <property type="component" value="Chromosome II"/>
</dbReference>
<feature type="region of interest" description="Disordered" evidence="4">
    <location>
        <begin position="52"/>
        <end position="84"/>
    </location>
</feature>
<dbReference type="KEGG" id="cel:CELE_C34F11.1"/>
<dbReference type="HOGENOM" id="CLU_1225757_0_0_1"/>
<evidence type="ECO:0000256" key="3">
    <source>
        <dbReference type="PROSITE-ProRule" id="PRU00175"/>
    </source>
</evidence>
<reference evidence="6 7" key="1">
    <citation type="journal article" date="1998" name="Science">
        <title>Genome sequence of the nematode C. elegans: a platform for investigating biology.</title>
        <authorList>
            <consortium name="The C. elegans sequencing consortium"/>
            <person name="Sulson J.E."/>
            <person name="Waterston R."/>
        </authorList>
    </citation>
    <scope>NUCLEOTIDE SEQUENCE [LARGE SCALE GENOMIC DNA]</scope>
    <source>
        <strain evidence="6 7">Bristol N2</strain>
    </source>
</reference>
<dbReference type="Bgee" id="WBGene00016413">
    <property type="expression patterns" value="Expressed in larva and 1 other cell type or tissue"/>
</dbReference>
<keyword evidence="7" id="KW-1185">Reference proteome</keyword>
<keyword evidence="1 3" id="KW-0479">Metal-binding</keyword>
<sequence>MSTNLNIEVSINLTEIDVNAQLAEFARFQQVRDDSRYAQDVEREFVLGPIRHHRRQLEPSRSAPLASTEQPVAQATTHPSTENARVPALVLRSGSWRALPVAQGGSSHIRIWPVSRSATTTSTATRHPPFTNTSASTSFAPYQRHRGSALQTSECTICFEKPVDPRGCPKCLKVIGCKKCVKKWFDTSASKACPLCRFEWKLHRDNPDVVKISTLEVLKRQKQNRP</sequence>